<dbReference type="SUPFAM" id="SSF49899">
    <property type="entry name" value="Concanavalin A-like lectins/glucanases"/>
    <property type="match status" value="1"/>
</dbReference>
<dbReference type="PANTHER" id="PTHR13318:SF190">
    <property type="entry name" value="PARTNER OF PAIRED, ISOFORM B"/>
    <property type="match status" value="1"/>
</dbReference>
<protein>
    <submittedName>
        <fullName evidence="1">Uncharacterized protein</fullName>
    </submittedName>
</protein>
<proteinExistence type="predicted"/>
<dbReference type="AlphaFoldDB" id="A0A7S2KZM1"/>
<dbReference type="GO" id="GO:0019005">
    <property type="term" value="C:SCF ubiquitin ligase complex"/>
    <property type="evidence" value="ECO:0007669"/>
    <property type="project" value="TreeGrafter"/>
</dbReference>
<organism evidence="1">
    <name type="scientific">Leptocylindrus danicus</name>
    <dbReference type="NCBI Taxonomy" id="163516"/>
    <lineage>
        <taxon>Eukaryota</taxon>
        <taxon>Sar</taxon>
        <taxon>Stramenopiles</taxon>
        <taxon>Ochrophyta</taxon>
        <taxon>Bacillariophyta</taxon>
        <taxon>Coscinodiscophyceae</taxon>
        <taxon>Chaetocerotophycidae</taxon>
        <taxon>Leptocylindrales</taxon>
        <taxon>Leptocylindraceae</taxon>
        <taxon>Leptocylindrus</taxon>
    </lineage>
</organism>
<name>A0A7S2KZM1_9STRA</name>
<dbReference type="InterPro" id="IPR001611">
    <property type="entry name" value="Leu-rich_rpt"/>
</dbReference>
<evidence type="ECO:0000313" key="1">
    <source>
        <dbReference type="EMBL" id="CAD9589835.1"/>
    </source>
</evidence>
<dbReference type="GO" id="GO:0031146">
    <property type="term" value="P:SCF-dependent proteasomal ubiquitin-dependent protein catabolic process"/>
    <property type="evidence" value="ECO:0007669"/>
    <property type="project" value="TreeGrafter"/>
</dbReference>
<dbReference type="Pfam" id="PF13385">
    <property type="entry name" value="Laminin_G_3"/>
    <property type="match status" value="1"/>
</dbReference>
<dbReference type="SUPFAM" id="SSF52047">
    <property type="entry name" value="RNI-like"/>
    <property type="match status" value="2"/>
</dbReference>
<dbReference type="SMART" id="SM00367">
    <property type="entry name" value="LRR_CC"/>
    <property type="match status" value="10"/>
</dbReference>
<dbReference type="Gene3D" id="3.80.10.10">
    <property type="entry name" value="Ribonuclease Inhibitor"/>
    <property type="match status" value="3"/>
</dbReference>
<dbReference type="Pfam" id="PF13516">
    <property type="entry name" value="LRR_6"/>
    <property type="match status" value="2"/>
</dbReference>
<gene>
    <name evidence="1" type="ORF">LDAN0321_LOCUS13027</name>
</gene>
<dbReference type="InterPro" id="IPR006553">
    <property type="entry name" value="Leu-rich_rpt_Cys-con_subtyp"/>
</dbReference>
<dbReference type="InterPro" id="IPR013320">
    <property type="entry name" value="ConA-like_dom_sf"/>
</dbReference>
<dbReference type="InterPro" id="IPR032675">
    <property type="entry name" value="LRR_dom_sf"/>
</dbReference>
<sequence>METHLSIEIWAEVKGGTGFNRIVATIPNSFVLAASRREVWVFVAYVSDKILVVQGPPIVYGKLQHIVATYDAEKAVLYVNGHLVGSTHLREESADNKINEELGDMAGFFFDKDTCDNHKPSVGSAKRKNLLSVGAAPKSLGKLHGSNFFNGNLAHFSIYSHCLTADDVRRHVRASQQINLIESARLSSQAKAKFEQAIDIAPSNERFIKEYCAHLCCSIGNDVDFQTSDAFHGIKNAIYRLDKINHLDGLVQLLRVLPSKSSYSEMVCGLYNSIISRNPCFFSQTKYMSLSELANIPFKFSLHNTNNSDKIAVAASIFRVVLSDRTLSSVYSSDLHWIPHIENDAVVVSLVCQAFQGNPDAIDLTVLDDCSTANDCDLIILGKSCLQVRSFKISACKNISNEAIGFALGKWSVYLQKLSLSKLPISGATFSSLQCCPNMMVLRLESCDQVDDQVLLTIIQTCPKLKEVNVDRCFLVSDTFLRSAGEYLVLLEILSVSWCSISDVGLKDFCKSSVSSRLKYLDISNCGNLSSDGVMKIAACTELSHISLNGLGDCNDSCIGEILASCHKIETINLKNTNPTNQCFKDLCLPALKNINISGCFNLSDLSWLQNSNCLECLTACGVNLLTSEIVKNSVVKMTCLKYINFASCHLFTDRLITDALSSNSALQTSLAEINLSGCIRITDAGVLYLTENFRNIVSLSLEGCRRITDKSTKHIADNLMMLEKLNLNGCKGISESKLKAMEELFGRN</sequence>
<accession>A0A7S2KZM1</accession>
<dbReference type="Gene3D" id="2.60.120.200">
    <property type="match status" value="1"/>
</dbReference>
<reference evidence="1" key="1">
    <citation type="submission" date="2021-01" db="EMBL/GenBank/DDBJ databases">
        <authorList>
            <person name="Corre E."/>
            <person name="Pelletier E."/>
            <person name="Niang G."/>
            <person name="Scheremetjew M."/>
            <person name="Finn R."/>
            <person name="Kale V."/>
            <person name="Holt S."/>
            <person name="Cochrane G."/>
            <person name="Meng A."/>
            <person name="Brown T."/>
            <person name="Cohen L."/>
        </authorList>
    </citation>
    <scope>NUCLEOTIDE SEQUENCE</scope>
    <source>
        <strain evidence="1">B650</strain>
    </source>
</reference>
<dbReference type="PANTHER" id="PTHR13318">
    <property type="entry name" value="PARTNER OF PAIRED, ISOFORM B-RELATED"/>
    <property type="match status" value="1"/>
</dbReference>
<dbReference type="EMBL" id="HBGY01020656">
    <property type="protein sequence ID" value="CAD9589835.1"/>
    <property type="molecule type" value="Transcribed_RNA"/>
</dbReference>